<dbReference type="AlphaFoldDB" id="A0A6L2NFK4"/>
<gene>
    <name evidence="2" type="ORF">Tci_057009</name>
</gene>
<dbReference type="EMBL" id="BKCJ010009022">
    <property type="protein sequence ID" value="GEU85031.1"/>
    <property type="molecule type" value="Genomic_DNA"/>
</dbReference>
<evidence type="ECO:0000313" key="2">
    <source>
        <dbReference type="EMBL" id="GEU85031.1"/>
    </source>
</evidence>
<feature type="compositionally biased region" description="Polar residues" evidence="1">
    <location>
        <begin position="59"/>
        <end position="75"/>
    </location>
</feature>
<organism evidence="2">
    <name type="scientific">Tanacetum cinerariifolium</name>
    <name type="common">Dalmatian daisy</name>
    <name type="synonym">Chrysanthemum cinerariifolium</name>
    <dbReference type="NCBI Taxonomy" id="118510"/>
    <lineage>
        <taxon>Eukaryota</taxon>
        <taxon>Viridiplantae</taxon>
        <taxon>Streptophyta</taxon>
        <taxon>Embryophyta</taxon>
        <taxon>Tracheophyta</taxon>
        <taxon>Spermatophyta</taxon>
        <taxon>Magnoliopsida</taxon>
        <taxon>eudicotyledons</taxon>
        <taxon>Gunneridae</taxon>
        <taxon>Pentapetalae</taxon>
        <taxon>asterids</taxon>
        <taxon>campanulids</taxon>
        <taxon>Asterales</taxon>
        <taxon>Asteraceae</taxon>
        <taxon>Asteroideae</taxon>
        <taxon>Anthemideae</taxon>
        <taxon>Anthemidinae</taxon>
        <taxon>Tanacetum</taxon>
    </lineage>
</organism>
<evidence type="ECO:0008006" key="3">
    <source>
        <dbReference type="Google" id="ProtNLM"/>
    </source>
</evidence>
<feature type="region of interest" description="Disordered" evidence="1">
    <location>
        <begin position="45"/>
        <end position="75"/>
    </location>
</feature>
<sequence>MSGCRDSQKVKYTAGSFVGKALRWWNSQIHTRGREAAVDMVRRRQRRGAGVSRTRASEGESNSIQNGSTINCDTNETSPANVIDNLHNPSLQEGRKPVWISKGLLQRYSKKEMMRQGTLKVSQSTKTFTLEN</sequence>
<reference evidence="2" key="1">
    <citation type="journal article" date="2019" name="Sci. Rep.">
        <title>Draft genome of Tanacetum cinerariifolium, the natural source of mosquito coil.</title>
        <authorList>
            <person name="Yamashiro T."/>
            <person name="Shiraishi A."/>
            <person name="Satake H."/>
            <person name="Nakayama K."/>
        </authorList>
    </citation>
    <scope>NUCLEOTIDE SEQUENCE</scope>
</reference>
<evidence type="ECO:0000256" key="1">
    <source>
        <dbReference type="SAM" id="MobiDB-lite"/>
    </source>
</evidence>
<name>A0A6L2NFK4_TANCI</name>
<comment type="caution">
    <text evidence="2">The sequence shown here is derived from an EMBL/GenBank/DDBJ whole genome shotgun (WGS) entry which is preliminary data.</text>
</comment>
<proteinExistence type="predicted"/>
<accession>A0A6L2NFK4</accession>
<protein>
    <recommendedName>
        <fullName evidence="3">Reverse transcriptase domain-containing protein</fullName>
    </recommendedName>
</protein>